<protein>
    <submittedName>
        <fullName evidence="1">L-histidine N(Alpha)-methyltransferase</fullName>
        <ecNumber evidence="1">2.1.1.44</ecNumber>
    </submittedName>
</protein>
<proteinExistence type="predicted"/>
<sequence length="340" mass="39694">MNEVIQKNLQYKKYVIDSNLEYFKPHSTKIEKTFAEDVSYSLNRDSKFISPKYFYDKKGSELFEQICNLPEYYPTRTEIQILKKIQPELEGYLDESFRLVELGSGSSVKTRLILDVFDKIQDRIEYFPIDISEILTESSELLQKDYDDLHITGIVDTYEGGLEFIEKYDDKKNLIIFLGSSYGNFNPNDGKIFLKKINSVMKKDDLFLIGLDLVKNKETLENAYDDSQGITAKFNLNVLSRINDELDADFDLDNFQHVAKYNEKDQRIEMYLKSLANQSIIISKANLSLKMTQGELIHTEHSHKYTLAQIEEVMNQTDFKIKEIWLDETENYSLSLVSKK</sequence>
<dbReference type="Proteomes" id="UP000559653">
    <property type="component" value="Unassembled WGS sequence"/>
</dbReference>
<keyword evidence="1" id="KW-0808">Transferase</keyword>
<evidence type="ECO:0000313" key="2">
    <source>
        <dbReference type="Proteomes" id="UP000559653"/>
    </source>
</evidence>
<gene>
    <name evidence="1" type="primary">egtD</name>
    <name evidence="1" type="ORF">H2B03_04050</name>
</gene>
<organism evidence="1 2">
    <name type="scientific">Candidatus Nitrosomaritimum aestuariumsis</name>
    <dbReference type="NCBI Taxonomy" id="3342354"/>
    <lineage>
        <taxon>Archaea</taxon>
        <taxon>Nitrososphaerota</taxon>
        <taxon>Nitrososphaeria</taxon>
        <taxon>Nitrosopumilales</taxon>
        <taxon>Nitrosopumilaceae</taxon>
        <taxon>Candidatus Nitrosomaritimum</taxon>
    </lineage>
</organism>
<dbReference type="EC" id="2.1.1.44" evidence="1"/>
<evidence type="ECO:0000313" key="1">
    <source>
        <dbReference type="EMBL" id="MBA4452330.1"/>
    </source>
</evidence>
<name>A0AC60VY90_9ARCH</name>
<dbReference type="EMBL" id="JACEMZ010000018">
    <property type="protein sequence ID" value="MBA4452330.1"/>
    <property type="molecule type" value="Genomic_DNA"/>
</dbReference>
<reference evidence="1 2" key="1">
    <citation type="journal article" date="2020" name="Appl. Environ. Microbiol.">
        <title>Genomic Characteristics of a Novel Species of Ammonia-Oxidizing Archaea from the Jiulong River Estuary.</title>
        <authorList>
            <person name="Zou D."/>
            <person name="Wan R."/>
            <person name="Han L."/>
            <person name="Xu M.N."/>
            <person name="Liu Y."/>
            <person name="Liu H."/>
            <person name="Kao S.J."/>
            <person name="Li M."/>
        </authorList>
    </citation>
    <scope>NUCLEOTIDE SEQUENCE [LARGE SCALE GENOMIC DNA]</scope>
    <source>
        <strain evidence="1">W1bin1</strain>
    </source>
</reference>
<accession>A0AC60VY90</accession>
<comment type="caution">
    <text evidence="1">The sequence shown here is derived from an EMBL/GenBank/DDBJ whole genome shotgun (WGS) entry which is preliminary data.</text>
</comment>
<keyword evidence="1" id="KW-0489">Methyltransferase</keyword>